<dbReference type="Proteomes" id="UP000031829">
    <property type="component" value="Chromosome"/>
</dbReference>
<dbReference type="GeneID" id="93643190"/>
<name>A0A0B6AK24_PRIM2</name>
<dbReference type="AlphaFoldDB" id="A0A0B6AK24"/>
<dbReference type="Pfam" id="PF16888">
    <property type="entry name" value="YwqH-like"/>
    <property type="match status" value="1"/>
</dbReference>
<accession>A0A0B6AK24</accession>
<protein>
    <recommendedName>
        <fullName evidence="4">DUF5082 domain-containing protein</fullName>
    </recommendedName>
</protein>
<dbReference type="KEGG" id="bmeg:BG04_5236"/>
<gene>
    <name evidence="2" type="ORF">BG04_5236</name>
</gene>
<organism evidence="2 3">
    <name type="scientific">Priestia megaterium (strain ATCC 14581 / DSM 32 / CCUG 1817 / JCM 2506 / NBRC 15308 / NCIMB 9376 / NCTC 10342 / NRRL B-14308 / VKM B-512 / Ford 19)</name>
    <name type="common">Bacillus megaterium</name>
    <dbReference type="NCBI Taxonomy" id="1348623"/>
    <lineage>
        <taxon>Bacteria</taxon>
        <taxon>Bacillati</taxon>
        <taxon>Bacillota</taxon>
        <taxon>Bacilli</taxon>
        <taxon>Bacillales</taxon>
        <taxon>Bacillaceae</taxon>
        <taxon>Priestia</taxon>
    </lineage>
</organism>
<dbReference type="RefSeq" id="WP_034651268.1">
    <property type="nucleotide sequence ID" value="NZ_BCVB01000010.1"/>
</dbReference>
<feature type="coiled-coil region" evidence="1">
    <location>
        <begin position="23"/>
        <end position="50"/>
    </location>
</feature>
<reference evidence="2 3" key="1">
    <citation type="journal article" date="2015" name="Genome Announc.">
        <title>Complete genome sequences for 35 biothreat assay-relevant bacillus species.</title>
        <authorList>
            <person name="Johnson S.L."/>
            <person name="Daligault H.E."/>
            <person name="Davenport K.W."/>
            <person name="Jaissle J."/>
            <person name="Frey K.G."/>
            <person name="Ladner J.T."/>
            <person name="Broomall S.M."/>
            <person name="Bishop-Lilly K.A."/>
            <person name="Bruce D.C."/>
            <person name="Gibbons H.S."/>
            <person name="Coyne S.R."/>
            <person name="Lo C.C."/>
            <person name="Meincke L."/>
            <person name="Munk A.C."/>
            <person name="Koroleva G.I."/>
            <person name="Rosenzweig C.N."/>
            <person name="Palacios G.F."/>
            <person name="Redden C.L."/>
            <person name="Minogue T.D."/>
            <person name="Chain P.S."/>
        </authorList>
    </citation>
    <scope>NUCLEOTIDE SEQUENCE [LARGE SCALE GENOMIC DNA]</scope>
    <source>
        <strain evidence="3">ATCC 14581 / DSM 32 / JCM 2506 / NBRC 15308 / NCIMB 9376 / NCTC 10342 / NRRL B-14308 / VKM B-512</strain>
    </source>
</reference>
<evidence type="ECO:0000313" key="3">
    <source>
        <dbReference type="Proteomes" id="UP000031829"/>
    </source>
</evidence>
<proteinExistence type="predicted"/>
<evidence type="ECO:0000256" key="1">
    <source>
        <dbReference type="SAM" id="Coils"/>
    </source>
</evidence>
<sequence>MNEMFVAHLYTQVKQAHEDIQQLTTSKNTLTEVKGELERAKEKVKESELTSATWSGSLAVGFEDIRTAMLDEYDDLLTRQLTDALTTIDAKITALQSDIQGMERAIKMQEDEAKDKV</sequence>
<evidence type="ECO:0008006" key="4">
    <source>
        <dbReference type="Google" id="ProtNLM"/>
    </source>
</evidence>
<keyword evidence="1" id="KW-0175">Coiled coil</keyword>
<dbReference type="EMBL" id="CP009920">
    <property type="protein sequence ID" value="AJI23876.1"/>
    <property type="molecule type" value="Genomic_DNA"/>
</dbReference>
<dbReference type="InterPro" id="IPR031681">
    <property type="entry name" value="YwqH-like"/>
</dbReference>
<dbReference type="HOGENOM" id="CLU_143409_1_0_9"/>
<evidence type="ECO:0000313" key="2">
    <source>
        <dbReference type="EMBL" id="AJI23876.1"/>
    </source>
</evidence>